<organism evidence="9 10">
    <name type="scientific">Syntrophotalea acetylenica</name>
    <name type="common">Pelobacter acetylenicus</name>
    <dbReference type="NCBI Taxonomy" id="29542"/>
    <lineage>
        <taxon>Bacteria</taxon>
        <taxon>Pseudomonadati</taxon>
        <taxon>Thermodesulfobacteriota</taxon>
        <taxon>Desulfuromonadia</taxon>
        <taxon>Desulfuromonadales</taxon>
        <taxon>Syntrophotaleaceae</taxon>
        <taxon>Syntrophotalea</taxon>
    </lineage>
</organism>
<dbReference type="Gene3D" id="1.20.144.10">
    <property type="entry name" value="Phosphatidic acid phosphatase type 2/haloperoxidase"/>
    <property type="match status" value="1"/>
</dbReference>
<comment type="similarity">
    <text evidence="2">Belongs to the DedA family.</text>
</comment>
<evidence type="ECO:0000256" key="7">
    <source>
        <dbReference type="SAM" id="Phobius"/>
    </source>
</evidence>
<dbReference type="Pfam" id="PF09335">
    <property type="entry name" value="VTT_dom"/>
    <property type="match status" value="1"/>
</dbReference>
<dbReference type="KEGG" id="pace:A6070_10180"/>
<dbReference type="STRING" id="29542.A6070_10180"/>
<dbReference type="InterPro" id="IPR036938">
    <property type="entry name" value="PAP2/HPO_sf"/>
</dbReference>
<dbReference type="OrthoDB" id="9801622at2"/>
<proteinExistence type="inferred from homology"/>
<dbReference type="InterPro" id="IPR000326">
    <property type="entry name" value="PAP2/HPO"/>
</dbReference>
<dbReference type="AlphaFoldDB" id="A0A1L3GDE1"/>
<evidence type="ECO:0000259" key="8">
    <source>
        <dbReference type="SMART" id="SM00014"/>
    </source>
</evidence>
<comment type="subcellular location">
    <subcellularLocation>
        <location evidence="1">Cell membrane</location>
        <topology evidence="1">Multi-pass membrane protein</topology>
    </subcellularLocation>
</comment>
<feature type="transmembrane region" description="Helical" evidence="7">
    <location>
        <begin position="16"/>
        <end position="38"/>
    </location>
</feature>
<gene>
    <name evidence="9" type="ORF">A7E75_01565</name>
</gene>
<reference evidence="9 10" key="1">
    <citation type="journal article" date="2017" name="Genome Announc.">
        <title>Complete Genome Sequences of Two Acetylene-Fermenting Pelobacter acetylenicus Strains.</title>
        <authorList>
            <person name="Sutton J.M."/>
            <person name="Baesman S.M."/>
            <person name="Fierst J.L."/>
            <person name="Poret-Peterson A.T."/>
            <person name="Oremland R.S."/>
            <person name="Dunlap D.S."/>
            <person name="Akob D.M."/>
        </authorList>
    </citation>
    <scope>NUCLEOTIDE SEQUENCE [LARGE SCALE GENOMIC DNA]</scope>
    <source>
        <strain evidence="9 10">DSM 3247</strain>
    </source>
</reference>
<sequence>MDSFFPYISSNLPDGVLYYALLGLISMAESIALVGLAIPGSSLVLLAGFLSAHGQGKLGGVMIAAALGAFVGDNLSYLMGARLGYRFLRRPVFRKYMGAIRKAEMFFLDHGGKSLFLGRFAGPLRGMTAFMAGSARFSPTRFCLYTLFSCLLWGLAYPGLGRMGAASWRQVQILTGRFSLLLITLTIILFGNALFWSRTVPRLSAHLSTIRTRFHQIWCRWAGKPLLKKCRDRYPQTWQFIADRFSLRHGAGLYLTAGFLCCALFSALFFGLLSTLPILHASDRRFYDLILNHHHPLAGRLLLVLTGMADPVVVIFWGFLLFVWLILKGRTFSAAVILTGTGAGKLLTGLLKSIFNRPRPLPLHPAIMPDSPGFPSEHAFFALLLGGLSVYLALGTLRQWRSRLSLITSASFMALLIGLSRIFLGAHWLSDVLAGWLLAALWLSFLITAMEVRRRLTGETLWHRQWQPPGFDRLVGKAIWAAALSVAGLSIIDHLLFLWSIG</sequence>
<keyword evidence="3" id="KW-1003">Cell membrane</keyword>
<evidence type="ECO:0000313" key="10">
    <source>
        <dbReference type="Proteomes" id="UP000182264"/>
    </source>
</evidence>
<dbReference type="Pfam" id="PF01569">
    <property type="entry name" value="PAP2"/>
    <property type="match status" value="1"/>
</dbReference>
<evidence type="ECO:0000256" key="4">
    <source>
        <dbReference type="ARBA" id="ARBA00022692"/>
    </source>
</evidence>
<dbReference type="GO" id="GO:0005886">
    <property type="term" value="C:plasma membrane"/>
    <property type="evidence" value="ECO:0007669"/>
    <property type="project" value="UniProtKB-SubCell"/>
</dbReference>
<dbReference type="EMBL" id="CP015518">
    <property type="protein sequence ID" value="APG23855.1"/>
    <property type="molecule type" value="Genomic_DNA"/>
</dbReference>
<evidence type="ECO:0000313" key="9">
    <source>
        <dbReference type="EMBL" id="APG23855.1"/>
    </source>
</evidence>
<feature type="transmembrane region" description="Helical" evidence="7">
    <location>
        <begin position="253"/>
        <end position="281"/>
    </location>
</feature>
<dbReference type="SUPFAM" id="SSF48317">
    <property type="entry name" value="Acid phosphatase/Vanadium-dependent haloperoxidase"/>
    <property type="match status" value="1"/>
</dbReference>
<dbReference type="PANTHER" id="PTHR30353">
    <property type="entry name" value="INNER MEMBRANE PROTEIN DEDA-RELATED"/>
    <property type="match status" value="1"/>
</dbReference>
<evidence type="ECO:0000256" key="5">
    <source>
        <dbReference type="ARBA" id="ARBA00022989"/>
    </source>
</evidence>
<feature type="transmembrane region" description="Helical" evidence="7">
    <location>
        <begin position="404"/>
        <end position="426"/>
    </location>
</feature>
<dbReference type="InterPro" id="IPR032816">
    <property type="entry name" value="VTT_dom"/>
</dbReference>
<keyword evidence="6 7" id="KW-0472">Membrane</keyword>
<dbReference type="RefSeq" id="WP_072285668.1">
    <property type="nucleotide sequence ID" value="NZ_CP015455.1"/>
</dbReference>
<keyword evidence="4 7" id="KW-0812">Transmembrane</keyword>
<accession>A0A1L3GDE1</accession>
<dbReference type="PANTHER" id="PTHR30353:SF15">
    <property type="entry name" value="INNER MEMBRANE PROTEIN YABI"/>
    <property type="match status" value="1"/>
</dbReference>
<dbReference type="Proteomes" id="UP000182264">
    <property type="component" value="Chromosome"/>
</dbReference>
<dbReference type="SMART" id="SM00014">
    <property type="entry name" value="acidPPc"/>
    <property type="match status" value="1"/>
</dbReference>
<evidence type="ECO:0000256" key="2">
    <source>
        <dbReference type="ARBA" id="ARBA00010792"/>
    </source>
</evidence>
<dbReference type="InterPro" id="IPR032818">
    <property type="entry name" value="DedA-like"/>
</dbReference>
<feature type="transmembrane region" description="Helical" evidence="7">
    <location>
        <begin position="142"/>
        <end position="160"/>
    </location>
</feature>
<dbReference type="CDD" id="cd03392">
    <property type="entry name" value="PAP2_like_2"/>
    <property type="match status" value="1"/>
</dbReference>
<feature type="transmembrane region" description="Helical" evidence="7">
    <location>
        <begin position="334"/>
        <end position="355"/>
    </location>
</feature>
<feature type="domain" description="Phosphatidic acid phosphatase type 2/haloperoxidase" evidence="8">
    <location>
        <begin position="334"/>
        <end position="447"/>
    </location>
</feature>
<name>A0A1L3GDE1_SYNAC</name>
<feature type="transmembrane region" description="Helical" evidence="7">
    <location>
        <begin position="474"/>
        <end position="499"/>
    </location>
</feature>
<feature type="transmembrane region" description="Helical" evidence="7">
    <location>
        <begin position="301"/>
        <end position="327"/>
    </location>
</feature>
<evidence type="ECO:0000256" key="3">
    <source>
        <dbReference type="ARBA" id="ARBA00022475"/>
    </source>
</evidence>
<keyword evidence="10" id="KW-1185">Reference proteome</keyword>
<keyword evidence="5 7" id="KW-1133">Transmembrane helix</keyword>
<evidence type="ECO:0000256" key="1">
    <source>
        <dbReference type="ARBA" id="ARBA00004651"/>
    </source>
</evidence>
<evidence type="ECO:0000256" key="6">
    <source>
        <dbReference type="ARBA" id="ARBA00023136"/>
    </source>
</evidence>
<protein>
    <recommendedName>
        <fullName evidence="8">Phosphatidic acid phosphatase type 2/haloperoxidase domain-containing protein</fullName>
    </recommendedName>
</protein>
<feature type="transmembrane region" description="Helical" evidence="7">
    <location>
        <begin position="378"/>
        <end position="397"/>
    </location>
</feature>
<feature type="transmembrane region" description="Helical" evidence="7">
    <location>
        <begin position="180"/>
        <end position="197"/>
    </location>
</feature>
<feature type="transmembrane region" description="Helical" evidence="7">
    <location>
        <begin position="432"/>
        <end position="453"/>
    </location>
</feature>
<feature type="transmembrane region" description="Helical" evidence="7">
    <location>
        <begin position="58"/>
        <end position="80"/>
    </location>
</feature>